<accession>A0A0F9CWQ4</accession>
<dbReference type="AlphaFoldDB" id="A0A0F9CWQ4"/>
<feature type="domain" description="HTH psq-type" evidence="1">
    <location>
        <begin position="7"/>
        <end position="46"/>
    </location>
</feature>
<dbReference type="EMBL" id="LAZR01042201">
    <property type="protein sequence ID" value="KKL10096.1"/>
    <property type="molecule type" value="Genomic_DNA"/>
</dbReference>
<dbReference type="InterPro" id="IPR007889">
    <property type="entry name" value="HTH_Psq"/>
</dbReference>
<sequence>MPSPQSKLTDEQKIEIVTRHDLGETQTALPKEFKVGATTISKVVKKAGNKGAIRGPRTTATPGTSMIEFAKRCRSILWRLDGKEKGTYNKWQIRVDELKRDSSYTQQQAIVQAAKDFPALKRLFREYDTGEFDPNPDSHPDIHRWGKPAPMEGIENEKKDLSFRENLSWAIETAGRFLRTMETPISCPNDEAYFLYRQACEQPKEFLGKFTQVEARTDDGSEEARLAKKSGKRSIDEIEEMLATLGECEKTENATP</sequence>
<organism evidence="2">
    <name type="scientific">marine sediment metagenome</name>
    <dbReference type="NCBI Taxonomy" id="412755"/>
    <lineage>
        <taxon>unclassified sequences</taxon>
        <taxon>metagenomes</taxon>
        <taxon>ecological metagenomes</taxon>
    </lineage>
</organism>
<name>A0A0F9CWQ4_9ZZZZ</name>
<evidence type="ECO:0000313" key="2">
    <source>
        <dbReference type="EMBL" id="KKL10096.1"/>
    </source>
</evidence>
<dbReference type="Gene3D" id="1.10.10.60">
    <property type="entry name" value="Homeodomain-like"/>
    <property type="match status" value="1"/>
</dbReference>
<dbReference type="Pfam" id="PF04218">
    <property type="entry name" value="CENP-B_N"/>
    <property type="match status" value="1"/>
</dbReference>
<dbReference type="GO" id="GO:0003677">
    <property type="term" value="F:DNA binding"/>
    <property type="evidence" value="ECO:0007669"/>
    <property type="project" value="InterPro"/>
</dbReference>
<gene>
    <name evidence="2" type="ORF">LCGC14_2559240</name>
</gene>
<proteinExistence type="predicted"/>
<comment type="caution">
    <text evidence="2">The sequence shown here is derived from an EMBL/GenBank/DDBJ whole genome shotgun (WGS) entry which is preliminary data.</text>
</comment>
<reference evidence="2" key="1">
    <citation type="journal article" date="2015" name="Nature">
        <title>Complex archaea that bridge the gap between prokaryotes and eukaryotes.</title>
        <authorList>
            <person name="Spang A."/>
            <person name="Saw J.H."/>
            <person name="Jorgensen S.L."/>
            <person name="Zaremba-Niedzwiedzka K."/>
            <person name="Martijn J."/>
            <person name="Lind A.E."/>
            <person name="van Eijk R."/>
            <person name="Schleper C."/>
            <person name="Guy L."/>
            <person name="Ettema T.J."/>
        </authorList>
    </citation>
    <scope>NUCLEOTIDE SEQUENCE</scope>
</reference>
<evidence type="ECO:0000259" key="1">
    <source>
        <dbReference type="Pfam" id="PF04218"/>
    </source>
</evidence>
<protein>
    <recommendedName>
        <fullName evidence="1">HTH psq-type domain-containing protein</fullName>
    </recommendedName>
</protein>